<proteinExistence type="predicted"/>
<evidence type="ECO:0000313" key="2">
    <source>
        <dbReference type="Proteomes" id="UP001597389"/>
    </source>
</evidence>
<sequence>MKKILPILVVIAIVVGLKFYNKSKVSNEIKADATEQLQQELGPALGEEYVAELVDYAHPEAMEQAYKMGGKRSSEEFDNATYQRIFVRKILEKLQNDGKQDAASML</sequence>
<accession>A0ABW4Z7R8</accession>
<protein>
    <submittedName>
        <fullName evidence="1">Uncharacterized protein</fullName>
    </submittedName>
</protein>
<keyword evidence="2" id="KW-1185">Reference proteome</keyword>
<dbReference type="Proteomes" id="UP001597389">
    <property type="component" value="Unassembled WGS sequence"/>
</dbReference>
<comment type="caution">
    <text evidence="1">The sequence shown here is derived from an EMBL/GenBank/DDBJ whole genome shotgun (WGS) entry which is preliminary data.</text>
</comment>
<gene>
    <name evidence="1" type="ORF">ACFSW8_02370</name>
</gene>
<dbReference type="EMBL" id="JBHUJB010000011">
    <property type="protein sequence ID" value="MFD2157737.1"/>
    <property type="molecule type" value="Genomic_DNA"/>
</dbReference>
<organism evidence="1 2">
    <name type="scientific">Rubritalea tangerina</name>
    <dbReference type="NCBI Taxonomy" id="430798"/>
    <lineage>
        <taxon>Bacteria</taxon>
        <taxon>Pseudomonadati</taxon>
        <taxon>Verrucomicrobiota</taxon>
        <taxon>Verrucomicrobiia</taxon>
        <taxon>Verrucomicrobiales</taxon>
        <taxon>Rubritaleaceae</taxon>
        <taxon>Rubritalea</taxon>
    </lineage>
</organism>
<dbReference type="RefSeq" id="WP_377089187.1">
    <property type="nucleotide sequence ID" value="NZ_JBHSJL010000014.1"/>
</dbReference>
<reference evidence="2" key="1">
    <citation type="journal article" date="2019" name="Int. J. Syst. Evol. Microbiol.">
        <title>The Global Catalogue of Microorganisms (GCM) 10K type strain sequencing project: providing services to taxonomists for standard genome sequencing and annotation.</title>
        <authorList>
            <consortium name="The Broad Institute Genomics Platform"/>
            <consortium name="The Broad Institute Genome Sequencing Center for Infectious Disease"/>
            <person name="Wu L."/>
            <person name="Ma J."/>
        </authorList>
    </citation>
    <scope>NUCLEOTIDE SEQUENCE [LARGE SCALE GENOMIC DNA]</scope>
    <source>
        <strain evidence="2">CCUG 57942</strain>
    </source>
</reference>
<evidence type="ECO:0000313" key="1">
    <source>
        <dbReference type="EMBL" id="MFD2157737.1"/>
    </source>
</evidence>
<name>A0ABW4Z7R8_9BACT</name>